<gene>
    <name evidence="4" type="ORF">HFV08_15880</name>
</gene>
<dbReference type="SUPFAM" id="SSF46689">
    <property type="entry name" value="Homeodomain-like"/>
    <property type="match status" value="1"/>
</dbReference>
<dbReference type="PROSITE" id="PS50977">
    <property type="entry name" value="HTH_TETR_2"/>
    <property type="match status" value="1"/>
</dbReference>
<dbReference type="Gene3D" id="1.10.357.10">
    <property type="entry name" value="Tetracycline Repressor, domain 2"/>
    <property type="match status" value="1"/>
</dbReference>
<dbReference type="InterPro" id="IPR001647">
    <property type="entry name" value="HTH_TetR"/>
</dbReference>
<dbReference type="Proteomes" id="UP000772196">
    <property type="component" value="Unassembled WGS sequence"/>
</dbReference>
<keyword evidence="1 2" id="KW-0238">DNA-binding</keyword>
<dbReference type="InterPro" id="IPR050109">
    <property type="entry name" value="HTH-type_TetR-like_transc_reg"/>
</dbReference>
<dbReference type="InterPro" id="IPR009057">
    <property type="entry name" value="Homeodomain-like_sf"/>
</dbReference>
<comment type="caution">
    <text evidence="4">The sequence shown here is derived from an EMBL/GenBank/DDBJ whole genome shotgun (WGS) entry which is preliminary data.</text>
</comment>
<evidence type="ECO:0000256" key="2">
    <source>
        <dbReference type="PROSITE-ProRule" id="PRU00335"/>
    </source>
</evidence>
<sequence length="212" mass="23674">MPRRSASPSRMLPTERQAQILAAARRILEYRPIDEVSVDAVATEAGVSPGLLFHYFGSQRKFRHAVLTMAAEELLDHVRPDPALSLSEQLRGGVVTFVDYVTRFPTIYQAVVSLNRGADVTTLHSSVRRAIAAWIIEGVESVGVEVTGPLRLTVSGWLAYMEEVVLGWIKEPLGSKDELIDLCERSFYQLARAGLDDEERWPVILERMSARP</sequence>
<evidence type="ECO:0000313" key="5">
    <source>
        <dbReference type="Proteomes" id="UP000772196"/>
    </source>
</evidence>
<proteinExistence type="predicted"/>
<feature type="DNA-binding region" description="H-T-H motif" evidence="2">
    <location>
        <begin position="37"/>
        <end position="56"/>
    </location>
</feature>
<evidence type="ECO:0000259" key="3">
    <source>
        <dbReference type="PROSITE" id="PS50977"/>
    </source>
</evidence>
<evidence type="ECO:0000313" key="4">
    <source>
        <dbReference type="EMBL" id="NKI42688.1"/>
    </source>
</evidence>
<evidence type="ECO:0000256" key="1">
    <source>
        <dbReference type="ARBA" id="ARBA00023125"/>
    </source>
</evidence>
<keyword evidence="5" id="KW-1185">Reference proteome</keyword>
<dbReference type="Pfam" id="PF00440">
    <property type="entry name" value="TetR_N"/>
    <property type="match status" value="1"/>
</dbReference>
<protein>
    <submittedName>
        <fullName evidence="4">TetR/AcrR family transcriptional regulator</fullName>
    </submittedName>
</protein>
<dbReference type="PANTHER" id="PTHR30055">
    <property type="entry name" value="HTH-TYPE TRANSCRIPTIONAL REGULATOR RUTR"/>
    <property type="match status" value="1"/>
</dbReference>
<feature type="domain" description="HTH tetR-type" evidence="3">
    <location>
        <begin position="14"/>
        <end position="74"/>
    </location>
</feature>
<organism evidence="4 5">
    <name type="scientific">Streptomyces physcomitrii</name>
    <dbReference type="NCBI Taxonomy" id="2724184"/>
    <lineage>
        <taxon>Bacteria</taxon>
        <taxon>Bacillati</taxon>
        <taxon>Actinomycetota</taxon>
        <taxon>Actinomycetes</taxon>
        <taxon>Kitasatosporales</taxon>
        <taxon>Streptomycetaceae</taxon>
        <taxon>Streptomyces</taxon>
    </lineage>
</organism>
<reference evidence="4 5" key="1">
    <citation type="submission" date="2020-04" db="EMBL/GenBank/DDBJ databases">
        <title>Phylogenetic Diversity and Antibacterial Activity against Ralstonia solanacearum of Endophytic Actinomycete Isolated from Moss.</title>
        <authorList>
            <person name="Zhuang X."/>
        </authorList>
    </citation>
    <scope>NUCLEOTIDE SEQUENCE [LARGE SCALE GENOMIC DNA]</scope>
    <source>
        <strain evidence="4 5">LD120</strain>
    </source>
</reference>
<dbReference type="RefSeq" id="WP_168539978.1">
    <property type="nucleotide sequence ID" value="NZ_JAAWWP010000008.1"/>
</dbReference>
<accession>A0ABX1H2Y1</accession>
<dbReference type="EMBL" id="JAAWWP010000008">
    <property type="protein sequence ID" value="NKI42688.1"/>
    <property type="molecule type" value="Genomic_DNA"/>
</dbReference>
<dbReference type="PANTHER" id="PTHR30055:SF174">
    <property type="entry name" value="TRANSCRIPTIONAL REGULATORY PROTEIN (PROBABLY TETR-FAMILY)-RELATED"/>
    <property type="match status" value="1"/>
</dbReference>
<name>A0ABX1H2Y1_9ACTN</name>